<sequence>MDRPRTGLVSTGKTCDYCGRLFTKTNHLERHLRSHTKEKPFRCDNCGRQYSRQDSLLRHQRTHRRVPGAPPSLRPDEGNSADPLCASDNSSDHHASIATPADSSLSNTIVAPTLSYDIELPDELLRVVDFGTSVDLCLPSNALPQDVFLAAFSSDYVLDDLHVDETTDLHKSTASSDCSHDRTNSEVLASCDLSSSSVKYFVESTGDFPSAATTTCWFSQLGLELAEEGSIEIDARCATRCATELNELLEISDTYRLDLGHQLGWLRSQEPLPSTEFLNLCIQRYFTYFNPAFPVLHGPTFQPSPEKRLLLLSVCAVGSMFIGTIAAAQKGAMIFERLNQAIHGSDPHHLATVSAFHGTGIAMARRAKIFGMENKPFSTEGLEGAKLAEAWHAWARQEEIKRSKHSVTALGLFVHDAEMSTLLHDEPILRHRVKTIPLASCTDPFSARAANTWAQLIKQDPSAASTYPLCSHTGGGNTTTADSIQVSDERCSHSMFTAYMLLEGIGASICEDRVLDQLDHGTTQRYQRDLMSWYSRYRRPIMERSDPLCLLILWHTIWMSLLAEFHGLELAIGQEGPSAAALSMPVAVVIPRWSVATDAQRCLLHALLLQKRLESVPMGRAKAIHVPRCLFAAAVAWAGYLACSSSNAIQGPLWSSVEPLISWPEIQLLASDVDLDCLQTFGSRTGNLAFVKANTLCILVDLLRQLGCWGIAQKFTHALEPLIHPAEG</sequence>
<keyword evidence="4" id="KW-0805">Transcription regulation</keyword>
<evidence type="ECO:0000256" key="4">
    <source>
        <dbReference type="ARBA" id="ARBA00023015"/>
    </source>
</evidence>
<name>A0AAD4Q1M9_9EURO</name>
<dbReference type="AlphaFoldDB" id="A0AAD4Q1M9"/>
<dbReference type="Gene3D" id="3.30.160.60">
    <property type="entry name" value="Classic Zinc Finger"/>
    <property type="match status" value="2"/>
</dbReference>
<protein>
    <recommendedName>
        <fullName evidence="9">C2H2-type domain-containing protein</fullName>
    </recommendedName>
</protein>
<evidence type="ECO:0000313" key="10">
    <source>
        <dbReference type="EMBL" id="KAH8698713.1"/>
    </source>
</evidence>
<dbReference type="CDD" id="cd12148">
    <property type="entry name" value="fungal_TF_MHR"/>
    <property type="match status" value="1"/>
</dbReference>
<reference evidence="10" key="1">
    <citation type="submission" date="2021-12" db="EMBL/GenBank/DDBJ databases">
        <title>Convergent genome expansion in fungi linked to evolution of root-endophyte symbiosis.</title>
        <authorList>
            <consortium name="DOE Joint Genome Institute"/>
            <person name="Ke Y.-H."/>
            <person name="Bonito G."/>
            <person name="Liao H.-L."/>
            <person name="Looney B."/>
            <person name="Rojas-Flechas A."/>
            <person name="Nash J."/>
            <person name="Hameed K."/>
            <person name="Schadt C."/>
            <person name="Martin F."/>
            <person name="Crous P.W."/>
            <person name="Miettinen O."/>
            <person name="Magnuson J.K."/>
            <person name="Labbe J."/>
            <person name="Jacobson D."/>
            <person name="Doktycz M.J."/>
            <person name="Veneault-Fourrey C."/>
            <person name="Kuo A."/>
            <person name="Mondo S."/>
            <person name="Calhoun S."/>
            <person name="Riley R."/>
            <person name="Ohm R."/>
            <person name="LaButti K."/>
            <person name="Andreopoulos B."/>
            <person name="Pangilinan J."/>
            <person name="Nolan M."/>
            <person name="Tritt A."/>
            <person name="Clum A."/>
            <person name="Lipzen A."/>
            <person name="Daum C."/>
            <person name="Barry K."/>
            <person name="Grigoriev I.V."/>
            <person name="Vilgalys R."/>
        </authorList>
    </citation>
    <scope>NUCLEOTIDE SEQUENCE</scope>
    <source>
        <strain evidence="10">PMI_201</strain>
    </source>
</reference>
<dbReference type="Proteomes" id="UP001201262">
    <property type="component" value="Unassembled WGS sequence"/>
</dbReference>
<keyword evidence="1" id="KW-0479">Metal-binding</keyword>
<comment type="caution">
    <text evidence="10">The sequence shown here is derived from an EMBL/GenBank/DDBJ whole genome shotgun (WGS) entry which is preliminary data.</text>
</comment>
<evidence type="ECO:0000256" key="6">
    <source>
        <dbReference type="ARBA" id="ARBA00023242"/>
    </source>
</evidence>
<keyword evidence="11" id="KW-1185">Reference proteome</keyword>
<evidence type="ECO:0000313" key="11">
    <source>
        <dbReference type="Proteomes" id="UP001201262"/>
    </source>
</evidence>
<keyword evidence="5" id="KW-0804">Transcription</keyword>
<dbReference type="RefSeq" id="XP_046073177.1">
    <property type="nucleotide sequence ID" value="XM_046220262.1"/>
</dbReference>
<evidence type="ECO:0000256" key="8">
    <source>
        <dbReference type="SAM" id="MobiDB-lite"/>
    </source>
</evidence>
<feature type="domain" description="C2H2-type" evidence="9">
    <location>
        <begin position="13"/>
        <end position="40"/>
    </location>
</feature>
<evidence type="ECO:0000256" key="7">
    <source>
        <dbReference type="PROSITE-ProRule" id="PRU00042"/>
    </source>
</evidence>
<dbReference type="PROSITE" id="PS00028">
    <property type="entry name" value="ZINC_FINGER_C2H2_1"/>
    <property type="match status" value="2"/>
</dbReference>
<keyword evidence="6" id="KW-0539">Nucleus</keyword>
<evidence type="ECO:0000256" key="1">
    <source>
        <dbReference type="ARBA" id="ARBA00022723"/>
    </source>
</evidence>
<dbReference type="PANTHER" id="PTHR47660">
    <property type="entry name" value="TRANSCRIPTION FACTOR WITH C2H2 AND ZN(2)-CYS(6) DNA BINDING DOMAIN (EUROFUNG)-RELATED-RELATED"/>
    <property type="match status" value="1"/>
</dbReference>
<feature type="region of interest" description="Disordered" evidence="8">
    <location>
        <begin position="54"/>
        <end position="99"/>
    </location>
</feature>
<evidence type="ECO:0000256" key="2">
    <source>
        <dbReference type="ARBA" id="ARBA00022771"/>
    </source>
</evidence>
<proteinExistence type="predicted"/>
<dbReference type="InterPro" id="IPR013087">
    <property type="entry name" value="Znf_C2H2_type"/>
</dbReference>
<keyword evidence="3" id="KW-0862">Zinc</keyword>
<dbReference type="Pfam" id="PF04082">
    <property type="entry name" value="Fungal_trans"/>
    <property type="match status" value="1"/>
</dbReference>
<dbReference type="SMART" id="SM00355">
    <property type="entry name" value="ZnF_C2H2"/>
    <property type="match status" value="2"/>
</dbReference>
<dbReference type="Pfam" id="PF00096">
    <property type="entry name" value="zf-C2H2"/>
    <property type="match status" value="2"/>
</dbReference>
<dbReference type="SUPFAM" id="SSF57667">
    <property type="entry name" value="beta-beta-alpha zinc fingers"/>
    <property type="match status" value="1"/>
</dbReference>
<dbReference type="GO" id="GO:0006351">
    <property type="term" value="P:DNA-templated transcription"/>
    <property type="evidence" value="ECO:0007669"/>
    <property type="project" value="InterPro"/>
</dbReference>
<dbReference type="GO" id="GO:0008270">
    <property type="term" value="F:zinc ion binding"/>
    <property type="evidence" value="ECO:0007669"/>
    <property type="project" value="UniProtKB-KW"/>
</dbReference>
<keyword evidence="2 7" id="KW-0863">Zinc-finger</keyword>
<feature type="domain" description="C2H2-type" evidence="9">
    <location>
        <begin position="41"/>
        <end position="63"/>
    </location>
</feature>
<organism evidence="10 11">
    <name type="scientific">Talaromyces proteolyticus</name>
    <dbReference type="NCBI Taxonomy" id="1131652"/>
    <lineage>
        <taxon>Eukaryota</taxon>
        <taxon>Fungi</taxon>
        <taxon>Dikarya</taxon>
        <taxon>Ascomycota</taxon>
        <taxon>Pezizomycotina</taxon>
        <taxon>Eurotiomycetes</taxon>
        <taxon>Eurotiomycetidae</taxon>
        <taxon>Eurotiales</taxon>
        <taxon>Trichocomaceae</taxon>
        <taxon>Talaromyces</taxon>
        <taxon>Talaromyces sect. Bacilispori</taxon>
    </lineage>
</organism>
<dbReference type="PROSITE" id="PS50157">
    <property type="entry name" value="ZINC_FINGER_C2H2_2"/>
    <property type="match status" value="2"/>
</dbReference>
<dbReference type="PANTHER" id="PTHR47660:SF2">
    <property type="entry name" value="TRANSCRIPTION FACTOR WITH C2H2 AND ZN(2)-CYS(6) DNA BINDING DOMAIN (EUROFUNG)"/>
    <property type="match status" value="1"/>
</dbReference>
<gene>
    <name evidence="10" type="ORF">BGW36DRAFT_426405</name>
</gene>
<accession>A0AAD4Q1M9</accession>
<dbReference type="InterPro" id="IPR036236">
    <property type="entry name" value="Znf_C2H2_sf"/>
</dbReference>
<evidence type="ECO:0000256" key="3">
    <source>
        <dbReference type="ARBA" id="ARBA00022833"/>
    </source>
</evidence>
<dbReference type="InterPro" id="IPR007219">
    <property type="entry name" value="XnlR_reg_dom"/>
</dbReference>
<evidence type="ECO:0000256" key="5">
    <source>
        <dbReference type="ARBA" id="ARBA00023163"/>
    </source>
</evidence>
<dbReference type="GeneID" id="70250549"/>
<dbReference type="EMBL" id="JAJTJA010000005">
    <property type="protein sequence ID" value="KAH8698713.1"/>
    <property type="molecule type" value="Genomic_DNA"/>
</dbReference>
<dbReference type="GO" id="GO:0003677">
    <property type="term" value="F:DNA binding"/>
    <property type="evidence" value="ECO:0007669"/>
    <property type="project" value="InterPro"/>
</dbReference>
<evidence type="ECO:0000259" key="9">
    <source>
        <dbReference type="PROSITE" id="PS50157"/>
    </source>
</evidence>
<dbReference type="FunFam" id="3.30.160.60:FF:002343">
    <property type="entry name" value="Zinc finger protein 33A"/>
    <property type="match status" value="1"/>
</dbReference>